<name>A0A9N9SWR4_DIABA</name>
<accession>A0A9N9SWR4</accession>
<sequence>MVNPLNTNSNEIKVEPFLIHTESLEMQLIDLTSKALWSEKFAELKRKLEELEVQKCMYVTQNKWTTFKEMPRIEGLIFNAWNSLPD</sequence>
<dbReference type="AlphaFoldDB" id="A0A9N9SWR4"/>
<organism evidence="1 2">
    <name type="scientific">Diabrotica balteata</name>
    <name type="common">Banded cucumber beetle</name>
    <dbReference type="NCBI Taxonomy" id="107213"/>
    <lineage>
        <taxon>Eukaryota</taxon>
        <taxon>Metazoa</taxon>
        <taxon>Ecdysozoa</taxon>
        <taxon>Arthropoda</taxon>
        <taxon>Hexapoda</taxon>
        <taxon>Insecta</taxon>
        <taxon>Pterygota</taxon>
        <taxon>Neoptera</taxon>
        <taxon>Endopterygota</taxon>
        <taxon>Coleoptera</taxon>
        <taxon>Polyphaga</taxon>
        <taxon>Cucujiformia</taxon>
        <taxon>Chrysomeloidea</taxon>
        <taxon>Chrysomelidae</taxon>
        <taxon>Galerucinae</taxon>
        <taxon>Diabroticina</taxon>
        <taxon>Diabroticites</taxon>
        <taxon>Diabrotica</taxon>
    </lineage>
</organism>
<dbReference type="Proteomes" id="UP001153709">
    <property type="component" value="Chromosome 4"/>
</dbReference>
<keyword evidence="2" id="KW-1185">Reference proteome</keyword>
<dbReference type="OrthoDB" id="6779962at2759"/>
<reference evidence="1" key="1">
    <citation type="submission" date="2022-01" db="EMBL/GenBank/DDBJ databases">
        <authorList>
            <person name="King R."/>
        </authorList>
    </citation>
    <scope>NUCLEOTIDE SEQUENCE</scope>
</reference>
<dbReference type="EMBL" id="OU898279">
    <property type="protein sequence ID" value="CAG9833522.1"/>
    <property type="molecule type" value="Genomic_DNA"/>
</dbReference>
<protein>
    <submittedName>
        <fullName evidence="1">Uncharacterized protein</fullName>
    </submittedName>
</protein>
<gene>
    <name evidence="1" type="ORF">DIABBA_LOCUS6923</name>
</gene>
<proteinExistence type="predicted"/>
<evidence type="ECO:0000313" key="1">
    <source>
        <dbReference type="EMBL" id="CAG9833522.1"/>
    </source>
</evidence>
<evidence type="ECO:0000313" key="2">
    <source>
        <dbReference type="Proteomes" id="UP001153709"/>
    </source>
</evidence>